<dbReference type="Proteomes" id="UP000700908">
    <property type="component" value="Unassembled WGS sequence"/>
</dbReference>
<dbReference type="RefSeq" id="WP_222199397.1">
    <property type="nucleotide sequence ID" value="NZ_JAIMFO010000006.1"/>
</dbReference>
<comment type="caution">
    <text evidence="1">The sequence shown here is derived from an EMBL/GenBank/DDBJ whole genome shotgun (WGS) entry which is preliminary data.</text>
</comment>
<name>A0ABS7MK82_9ACTN</name>
<reference evidence="1 2" key="1">
    <citation type="submission" date="2021-08" db="EMBL/GenBank/DDBJ databases">
        <title>Collinsella faecalis sp. nov. isolated from swine faeces.</title>
        <authorList>
            <person name="Oh B.S."/>
            <person name="Lee J.H."/>
        </authorList>
    </citation>
    <scope>NUCLEOTIDE SEQUENCE [LARGE SCALE GENOMIC DNA]</scope>
    <source>
        <strain evidence="1 2">AGMB00827</strain>
    </source>
</reference>
<accession>A0ABS7MK82</accession>
<dbReference type="EMBL" id="JAIMFO010000006">
    <property type="protein sequence ID" value="MBY4797677.1"/>
    <property type="molecule type" value="Genomic_DNA"/>
</dbReference>
<proteinExistence type="predicted"/>
<organism evidence="1 2">
    <name type="scientific">Collinsella ureilytica</name>
    <dbReference type="NCBI Taxonomy" id="2869515"/>
    <lineage>
        <taxon>Bacteria</taxon>
        <taxon>Bacillati</taxon>
        <taxon>Actinomycetota</taxon>
        <taxon>Coriobacteriia</taxon>
        <taxon>Coriobacteriales</taxon>
        <taxon>Coriobacteriaceae</taxon>
        <taxon>Collinsella</taxon>
    </lineage>
</organism>
<gene>
    <name evidence="1" type="ORF">K6V98_04815</name>
</gene>
<protein>
    <recommendedName>
        <fullName evidence="3">Transposase</fullName>
    </recommendedName>
</protein>
<evidence type="ECO:0008006" key="3">
    <source>
        <dbReference type="Google" id="ProtNLM"/>
    </source>
</evidence>
<keyword evidence="2" id="KW-1185">Reference proteome</keyword>
<sequence length="168" mass="18871">MKQIPQANGRVKLAIYESFREGARTRQRTVRSLGYLDELVLEHADPIAWGKAVAREMTRAKQSAERPVTIDIHPMQRLDKRTPSVKNIGSAVAFAYYSALGIGTTLKRAARTSSTAYSLDAVCRLLVLERLVDPGSKLSAWNHRERYFFRSPFSDDDVYRALDGLALA</sequence>
<evidence type="ECO:0000313" key="2">
    <source>
        <dbReference type="Proteomes" id="UP000700908"/>
    </source>
</evidence>
<evidence type="ECO:0000313" key="1">
    <source>
        <dbReference type="EMBL" id="MBY4797677.1"/>
    </source>
</evidence>